<dbReference type="GO" id="GO:0006355">
    <property type="term" value="P:regulation of DNA-templated transcription"/>
    <property type="evidence" value="ECO:0007669"/>
    <property type="project" value="InterPro"/>
</dbReference>
<feature type="DNA-binding region" description="OmpR/PhoB-type" evidence="5">
    <location>
        <begin position="124"/>
        <end position="220"/>
    </location>
</feature>
<evidence type="ECO:0000256" key="4">
    <source>
        <dbReference type="PROSITE-ProRule" id="PRU00169"/>
    </source>
</evidence>
<dbReference type="Proteomes" id="UP000037800">
    <property type="component" value="Unassembled WGS sequence"/>
</dbReference>
<dbReference type="SMART" id="SM00448">
    <property type="entry name" value="REC"/>
    <property type="match status" value="1"/>
</dbReference>
<dbReference type="Gene3D" id="3.40.50.2300">
    <property type="match status" value="1"/>
</dbReference>
<evidence type="ECO:0000259" key="7">
    <source>
        <dbReference type="PROSITE" id="PS51755"/>
    </source>
</evidence>
<dbReference type="PROSITE" id="PS50110">
    <property type="entry name" value="RESPONSE_REGULATORY"/>
    <property type="match status" value="1"/>
</dbReference>
<dbReference type="EMBL" id="JNOC01000048">
    <property type="protein sequence ID" value="KPH55295.1"/>
    <property type="molecule type" value="Genomic_DNA"/>
</dbReference>
<dbReference type="GO" id="GO:0005829">
    <property type="term" value="C:cytosol"/>
    <property type="evidence" value="ECO:0007669"/>
    <property type="project" value="TreeGrafter"/>
</dbReference>
<dbReference type="STRING" id="35818.HPU229336_03790"/>
<dbReference type="SMART" id="SM00862">
    <property type="entry name" value="Trans_reg_C"/>
    <property type="match status" value="1"/>
</dbReference>
<dbReference type="InterPro" id="IPR036388">
    <property type="entry name" value="WH-like_DNA-bd_sf"/>
</dbReference>
<dbReference type="SUPFAM" id="SSF52172">
    <property type="entry name" value="CheY-like"/>
    <property type="match status" value="1"/>
</dbReference>
<protein>
    <submittedName>
        <fullName evidence="9">ArsR family transcriptional regulator</fullName>
    </submittedName>
</protein>
<comment type="caution">
    <text evidence="9">The sequence shown here is derived from an EMBL/GenBank/DDBJ whole genome shotgun (WGS) entry which is preliminary data.</text>
</comment>
<dbReference type="Gene3D" id="1.10.10.10">
    <property type="entry name" value="Winged helix-like DNA-binding domain superfamily/Winged helix DNA-binding domain"/>
    <property type="match status" value="1"/>
</dbReference>
<dbReference type="PANTHER" id="PTHR48111">
    <property type="entry name" value="REGULATOR OF RPOS"/>
    <property type="match status" value="1"/>
</dbReference>
<dbReference type="CDD" id="cd00383">
    <property type="entry name" value="trans_reg_C"/>
    <property type="match status" value="1"/>
</dbReference>
<evidence type="ECO:0000256" key="2">
    <source>
        <dbReference type="ARBA" id="ARBA00023012"/>
    </source>
</evidence>
<feature type="modified residue" description="4-aspartylphosphate" evidence="4">
    <location>
        <position position="50"/>
    </location>
</feature>
<reference evidence="10 11" key="1">
    <citation type="submission" date="2014-06" db="EMBL/GenBank/DDBJ databases">
        <title>Helicobacter pullorum isolates in fresh chicken meat - phenotypic and genotypic features.</title>
        <authorList>
            <person name="Borges V."/>
            <person name="Santos A."/>
            <person name="Correia C.B."/>
            <person name="Saraiva M."/>
            <person name="Menard A."/>
            <person name="Vieira L."/>
            <person name="Sampaio D.A."/>
            <person name="Gomes J.P."/>
            <person name="Oleastro M."/>
        </authorList>
    </citation>
    <scope>NUCLEOTIDE SEQUENCE [LARGE SCALE GENOMIC DNA]</scope>
    <source>
        <strain evidence="9 11">229334/12</strain>
        <strain evidence="8 10">229336/12</strain>
    </source>
</reference>
<dbReference type="Proteomes" id="UP000037997">
    <property type="component" value="Unassembled WGS sequence"/>
</dbReference>
<dbReference type="Gene3D" id="6.10.250.690">
    <property type="match status" value="1"/>
</dbReference>
<dbReference type="SUPFAM" id="SSF46894">
    <property type="entry name" value="C-terminal effector domain of the bipartite response regulators"/>
    <property type="match status" value="1"/>
</dbReference>
<dbReference type="InterPro" id="IPR001789">
    <property type="entry name" value="Sig_transdc_resp-reg_receiver"/>
</dbReference>
<dbReference type="InterPro" id="IPR011006">
    <property type="entry name" value="CheY-like_superfamily"/>
</dbReference>
<dbReference type="InterPro" id="IPR001867">
    <property type="entry name" value="OmpR/PhoB-type_DNA-bd"/>
</dbReference>
<evidence type="ECO:0000256" key="1">
    <source>
        <dbReference type="ARBA" id="ARBA00022553"/>
    </source>
</evidence>
<dbReference type="RefSeq" id="WP_054198311.1">
    <property type="nucleotide sequence ID" value="NZ_JNOC01000048.1"/>
</dbReference>
<keyword evidence="2" id="KW-0902">Two-component regulatory system</keyword>
<organism evidence="9 11">
    <name type="scientific">Helicobacter pullorum</name>
    <dbReference type="NCBI Taxonomy" id="35818"/>
    <lineage>
        <taxon>Bacteria</taxon>
        <taxon>Pseudomonadati</taxon>
        <taxon>Campylobacterota</taxon>
        <taxon>Epsilonproteobacteria</taxon>
        <taxon>Campylobacterales</taxon>
        <taxon>Helicobacteraceae</taxon>
        <taxon>Helicobacter</taxon>
    </lineage>
</organism>
<dbReference type="Pfam" id="PF00072">
    <property type="entry name" value="Response_reg"/>
    <property type="match status" value="1"/>
</dbReference>
<dbReference type="GO" id="GO:0032993">
    <property type="term" value="C:protein-DNA complex"/>
    <property type="evidence" value="ECO:0007669"/>
    <property type="project" value="TreeGrafter"/>
</dbReference>
<dbReference type="AlphaFoldDB" id="A0A0N1ECG4"/>
<name>A0A0N1ECG4_9HELI</name>
<sequence>MIYVLEDDNSILELILYALKSQNIEARGFSEPLALQEAIKEEIPQILILDVMLPGISGFEILREIKNSEKTKGIAVLMLSALNSELDKVKGLDCGADDYITKPFGVMEFLARIRALLRRVEAKKDEIIFGELEYSSIKHSVTLRGKKVDLTLKEFEILGLLLKNIQRAFSRDEILEILWGDSYNAESRRVDIHIKTLRQKLGDFGEHIKTIRGIGYQFSREI</sequence>
<evidence type="ECO:0000313" key="10">
    <source>
        <dbReference type="Proteomes" id="UP000037800"/>
    </source>
</evidence>
<keyword evidence="1 4" id="KW-0597">Phosphoprotein</keyword>
<feature type="domain" description="Response regulatory" evidence="6">
    <location>
        <begin position="1"/>
        <end position="117"/>
    </location>
</feature>
<gene>
    <name evidence="9" type="ORF">HPU229334_09310</name>
    <name evidence="8" type="ORF">HPU229336_03790</name>
</gene>
<dbReference type="GO" id="GO:0000976">
    <property type="term" value="F:transcription cis-regulatory region binding"/>
    <property type="evidence" value="ECO:0007669"/>
    <property type="project" value="TreeGrafter"/>
</dbReference>
<accession>A0A0N1ECG4</accession>
<keyword evidence="3 5" id="KW-0238">DNA-binding</keyword>
<dbReference type="PANTHER" id="PTHR48111:SF40">
    <property type="entry name" value="PHOSPHATE REGULON TRANSCRIPTIONAL REGULATORY PROTEIN PHOB"/>
    <property type="match status" value="1"/>
</dbReference>
<dbReference type="Pfam" id="PF00486">
    <property type="entry name" value="Trans_reg_C"/>
    <property type="match status" value="1"/>
</dbReference>
<evidence type="ECO:0000256" key="3">
    <source>
        <dbReference type="ARBA" id="ARBA00023125"/>
    </source>
</evidence>
<proteinExistence type="predicted"/>
<feature type="domain" description="OmpR/PhoB-type" evidence="7">
    <location>
        <begin position="124"/>
        <end position="220"/>
    </location>
</feature>
<evidence type="ECO:0000313" key="11">
    <source>
        <dbReference type="Proteomes" id="UP000037997"/>
    </source>
</evidence>
<evidence type="ECO:0000313" key="8">
    <source>
        <dbReference type="EMBL" id="KPH50229.1"/>
    </source>
</evidence>
<dbReference type="EMBL" id="JNUR01000026">
    <property type="protein sequence ID" value="KPH50229.1"/>
    <property type="molecule type" value="Genomic_DNA"/>
</dbReference>
<dbReference type="PATRIC" id="fig|35818.10.peg.777"/>
<dbReference type="GO" id="GO:0000156">
    <property type="term" value="F:phosphorelay response regulator activity"/>
    <property type="evidence" value="ECO:0007669"/>
    <property type="project" value="TreeGrafter"/>
</dbReference>
<dbReference type="InterPro" id="IPR016032">
    <property type="entry name" value="Sig_transdc_resp-reg_C-effctor"/>
</dbReference>
<evidence type="ECO:0000259" key="6">
    <source>
        <dbReference type="PROSITE" id="PS50110"/>
    </source>
</evidence>
<evidence type="ECO:0000313" key="9">
    <source>
        <dbReference type="EMBL" id="KPH55295.1"/>
    </source>
</evidence>
<dbReference type="InterPro" id="IPR039420">
    <property type="entry name" value="WalR-like"/>
</dbReference>
<dbReference type="PROSITE" id="PS51755">
    <property type="entry name" value="OMPR_PHOB"/>
    <property type="match status" value="1"/>
</dbReference>
<evidence type="ECO:0000256" key="5">
    <source>
        <dbReference type="PROSITE-ProRule" id="PRU01091"/>
    </source>
</evidence>